<organism evidence="8 9">
    <name type="scientific">Trichosporon asahii var. asahii (strain CBS 8904)</name>
    <name type="common">Yeast</name>
    <dbReference type="NCBI Taxonomy" id="1220162"/>
    <lineage>
        <taxon>Eukaryota</taxon>
        <taxon>Fungi</taxon>
        <taxon>Dikarya</taxon>
        <taxon>Basidiomycota</taxon>
        <taxon>Agaricomycotina</taxon>
        <taxon>Tremellomycetes</taxon>
        <taxon>Trichosporonales</taxon>
        <taxon>Trichosporonaceae</taxon>
        <taxon>Trichosporon</taxon>
    </lineage>
</organism>
<reference evidence="8 9" key="1">
    <citation type="journal article" date="2012" name="Eukaryot. Cell">
        <title>Genome sequence of the Trichosporon asahii environmental strain CBS 8904.</title>
        <authorList>
            <person name="Yang R.Y."/>
            <person name="Li H.T."/>
            <person name="Zhu H."/>
            <person name="Zhou G.P."/>
            <person name="Wang M."/>
            <person name="Wang L."/>
        </authorList>
    </citation>
    <scope>NUCLEOTIDE SEQUENCE [LARGE SCALE GENOMIC DNA]</scope>
    <source>
        <strain evidence="8 9">CBS 8904</strain>
    </source>
</reference>
<comment type="similarity">
    <text evidence="1">Belongs to the peptidase S28 family.</text>
</comment>
<keyword evidence="9" id="KW-1185">Reference proteome</keyword>
<dbReference type="eggNOG" id="KOG2182">
    <property type="taxonomic scope" value="Eukaryota"/>
</dbReference>
<dbReference type="GO" id="GO:0070008">
    <property type="term" value="F:serine-type exopeptidase activity"/>
    <property type="evidence" value="ECO:0007669"/>
    <property type="project" value="InterPro"/>
</dbReference>
<feature type="region of interest" description="Disordered" evidence="6">
    <location>
        <begin position="582"/>
        <end position="643"/>
    </location>
</feature>
<feature type="region of interest" description="Disordered" evidence="6">
    <location>
        <begin position="522"/>
        <end position="544"/>
    </location>
</feature>
<keyword evidence="4" id="KW-0378">Hydrolase</keyword>
<sequence length="643" mass="70842">MKTTALLLSLAASVQAFDAVSHRRLMNAQIGKEVVAAAPIAPELPAKLAAFAIPGDDADKDADKDDQNEDGDSNNGDESQGKEGDDKDAAEEKPKKEKDQYGADITKTRFGPFCFDQKVSHFDEGEKRTFCQRYWVDSQYYVEGGPVFILDGGETDGANRADDSIPFMEQGILQILSNATGGMSVILEHRYYGASYVTEDLSTDNLRWLNNKESLEDSAEFIRKFPVPKDVQKKLKNKDVFKPDCTPYIYYGGSYAGARAAFMRKEYPDLVFGGIGSSGVTHAQVYYPEYFDPIITYGEPACIKAMEESIASVDELLDKSAETNAALKKLFGLEALNDVDFAGVLQYPTGGWQGQNWDPAVGSTDWADWCRALTVPRSNADATVAGMSVPGSLLNYADYVRDEIIKPSCPSGDIQGCFAEGPDSDYQNTSLSQTWRLWQFQVCTQWGYFQVAPKPGKRTIVSRKLTLDTAHKICKQAYPPGEHFSVPAWPDVHETNSRGSYYIAYDRLAFIDGEIDPWRPVTPNADVAPKRNSTTSPPNWIIPGGVHHYDENGLKDHLKEPKQIQEVHAFMVDFVHKWLEGKDDEGHGHGNGHGHGHGNGNGNGHGHGNGHDNGNHDGWENGKGHDKDHGNGHGNHDHGDHGN</sequence>
<evidence type="ECO:0000313" key="9">
    <source>
        <dbReference type="Proteomes" id="UP000006757"/>
    </source>
</evidence>
<gene>
    <name evidence="8" type="ORF">A1Q2_04659</name>
</gene>
<feature type="chain" id="PRO_5003854058" description="Serine carboxypeptidase" evidence="7">
    <location>
        <begin position="17"/>
        <end position="643"/>
    </location>
</feature>
<dbReference type="Proteomes" id="UP000006757">
    <property type="component" value="Unassembled WGS sequence"/>
</dbReference>
<feature type="compositionally biased region" description="Gly residues" evidence="6">
    <location>
        <begin position="597"/>
        <end position="607"/>
    </location>
</feature>
<feature type="region of interest" description="Disordered" evidence="6">
    <location>
        <begin position="55"/>
        <end position="102"/>
    </location>
</feature>
<evidence type="ECO:0000313" key="8">
    <source>
        <dbReference type="EMBL" id="EKD01038.1"/>
    </source>
</evidence>
<accession>K1VW01</accession>
<feature type="signal peptide" evidence="7">
    <location>
        <begin position="1"/>
        <end position="16"/>
    </location>
</feature>
<dbReference type="FunFam" id="3.40.50.1820:FF:000368">
    <property type="entry name" value="Unplaced genomic scaffold supercont2.8, whole genome shotgun sequence"/>
    <property type="match status" value="1"/>
</dbReference>
<evidence type="ECO:0000256" key="7">
    <source>
        <dbReference type="SAM" id="SignalP"/>
    </source>
</evidence>
<dbReference type="PANTHER" id="PTHR11010">
    <property type="entry name" value="PROTEASE S28 PRO-X CARBOXYPEPTIDASE-RELATED"/>
    <property type="match status" value="1"/>
</dbReference>
<dbReference type="Pfam" id="PF05577">
    <property type="entry name" value="Peptidase_S28"/>
    <property type="match status" value="1"/>
</dbReference>
<protein>
    <recommendedName>
        <fullName evidence="10">Serine carboxypeptidase</fullName>
    </recommendedName>
</protein>
<feature type="compositionally biased region" description="Acidic residues" evidence="6">
    <location>
        <begin position="56"/>
        <end position="72"/>
    </location>
</feature>
<dbReference type="InterPro" id="IPR008758">
    <property type="entry name" value="Peptidase_S28"/>
</dbReference>
<dbReference type="Gene3D" id="3.40.50.1820">
    <property type="entry name" value="alpha/beta hydrolase"/>
    <property type="match status" value="2"/>
</dbReference>
<proteinExistence type="inferred from homology"/>
<dbReference type="OrthoDB" id="2130629at2759"/>
<dbReference type="InterPro" id="IPR029058">
    <property type="entry name" value="AB_hydrolase_fold"/>
</dbReference>
<evidence type="ECO:0008006" key="10">
    <source>
        <dbReference type="Google" id="ProtNLM"/>
    </source>
</evidence>
<keyword evidence="3 7" id="KW-0732">Signal</keyword>
<feature type="compositionally biased region" description="Basic and acidic residues" evidence="6">
    <location>
        <begin position="609"/>
        <end position="643"/>
    </location>
</feature>
<name>K1VW01_TRIAC</name>
<comment type="caution">
    <text evidence="8">The sequence shown here is derived from an EMBL/GenBank/DDBJ whole genome shotgun (WGS) entry which is preliminary data.</text>
</comment>
<dbReference type="AlphaFoldDB" id="K1VW01"/>
<dbReference type="HOGENOM" id="CLU_023630_0_1_1"/>
<evidence type="ECO:0000256" key="5">
    <source>
        <dbReference type="ARBA" id="ARBA00023180"/>
    </source>
</evidence>
<dbReference type="EMBL" id="AMBO01000327">
    <property type="protein sequence ID" value="EKD01038.1"/>
    <property type="molecule type" value="Genomic_DNA"/>
</dbReference>
<dbReference type="GO" id="GO:0008239">
    <property type="term" value="F:dipeptidyl-peptidase activity"/>
    <property type="evidence" value="ECO:0007669"/>
    <property type="project" value="TreeGrafter"/>
</dbReference>
<dbReference type="GO" id="GO:0006508">
    <property type="term" value="P:proteolysis"/>
    <property type="evidence" value="ECO:0007669"/>
    <property type="project" value="UniProtKB-KW"/>
</dbReference>
<keyword evidence="2" id="KW-0645">Protease</keyword>
<keyword evidence="5" id="KW-0325">Glycoprotein</keyword>
<evidence type="ECO:0000256" key="4">
    <source>
        <dbReference type="ARBA" id="ARBA00022801"/>
    </source>
</evidence>
<evidence type="ECO:0000256" key="2">
    <source>
        <dbReference type="ARBA" id="ARBA00022670"/>
    </source>
</evidence>
<evidence type="ECO:0000256" key="1">
    <source>
        <dbReference type="ARBA" id="ARBA00011079"/>
    </source>
</evidence>
<dbReference type="OMA" id="HYAEHFG"/>
<dbReference type="InParanoid" id="K1VW01"/>
<evidence type="ECO:0000256" key="6">
    <source>
        <dbReference type="SAM" id="MobiDB-lite"/>
    </source>
</evidence>
<evidence type="ECO:0000256" key="3">
    <source>
        <dbReference type="ARBA" id="ARBA00022729"/>
    </source>
</evidence>
<dbReference type="PANTHER" id="PTHR11010:SF117">
    <property type="entry name" value="SERINE PROTEASE 16"/>
    <property type="match status" value="1"/>
</dbReference>
<dbReference type="SUPFAM" id="SSF53474">
    <property type="entry name" value="alpha/beta-Hydrolases"/>
    <property type="match status" value="2"/>
</dbReference>
<feature type="compositionally biased region" description="Basic and acidic residues" evidence="6">
    <location>
        <begin position="79"/>
        <end position="101"/>
    </location>
</feature>